<dbReference type="PANTHER" id="PTHR37326:SF1">
    <property type="entry name" value="BLL3975 PROTEIN"/>
    <property type="match status" value="1"/>
</dbReference>
<dbReference type="InterPro" id="IPR053138">
    <property type="entry name" value="N-alpha-Ac-DABA_deacetylase"/>
</dbReference>
<dbReference type="GO" id="GO:0046872">
    <property type="term" value="F:metal ion binding"/>
    <property type="evidence" value="ECO:0007669"/>
    <property type="project" value="UniProtKB-KW"/>
</dbReference>
<dbReference type="EMBL" id="SIRE01000043">
    <property type="protein sequence ID" value="TBL68605.1"/>
    <property type="molecule type" value="Genomic_DNA"/>
</dbReference>
<evidence type="ECO:0000256" key="4">
    <source>
        <dbReference type="ARBA" id="ARBA00022833"/>
    </source>
</evidence>
<proteinExistence type="predicted"/>
<dbReference type="Proteomes" id="UP000293142">
    <property type="component" value="Unassembled WGS sequence"/>
</dbReference>
<organism evidence="6 7">
    <name type="scientific">Paenibacillus thalictri</name>
    <dbReference type="NCBI Taxonomy" id="2527873"/>
    <lineage>
        <taxon>Bacteria</taxon>
        <taxon>Bacillati</taxon>
        <taxon>Bacillota</taxon>
        <taxon>Bacilli</taxon>
        <taxon>Bacillales</taxon>
        <taxon>Paenibacillaceae</taxon>
        <taxon>Paenibacillus</taxon>
    </lineage>
</organism>
<evidence type="ECO:0000313" key="6">
    <source>
        <dbReference type="EMBL" id="TBL68605.1"/>
    </source>
</evidence>
<reference evidence="6 7" key="1">
    <citation type="submission" date="2019-02" db="EMBL/GenBank/DDBJ databases">
        <title>Paenibacillus sp. nov., isolated from surface-sterilized tissue of Thalictrum simplex L.</title>
        <authorList>
            <person name="Tuo L."/>
        </authorList>
    </citation>
    <scope>NUCLEOTIDE SEQUENCE [LARGE SCALE GENOMIC DNA]</scope>
    <source>
        <strain evidence="6 7">N2SHLJ1</strain>
    </source>
</reference>
<dbReference type="Gene3D" id="3.40.630.10">
    <property type="entry name" value="Zn peptidases"/>
    <property type="match status" value="1"/>
</dbReference>
<dbReference type="Pfam" id="PF24827">
    <property type="entry name" value="AstE_AspA_cat"/>
    <property type="match status" value="1"/>
</dbReference>
<dbReference type="PANTHER" id="PTHR37326">
    <property type="entry name" value="BLL3975 PROTEIN"/>
    <property type="match status" value="1"/>
</dbReference>
<comment type="cofactor">
    <cofactor evidence="1">
        <name>Zn(2+)</name>
        <dbReference type="ChEBI" id="CHEBI:29105"/>
    </cofactor>
</comment>
<dbReference type="OrthoDB" id="2647974at2"/>
<evidence type="ECO:0000256" key="1">
    <source>
        <dbReference type="ARBA" id="ARBA00001947"/>
    </source>
</evidence>
<comment type="caution">
    <text evidence="6">The sequence shown here is derived from an EMBL/GenBank/DDBJ whole genome shotgun (WGS) entry which is preliminary data.</text>
</comment>
<evidence type="ECO:0000256" key="3">
    <source>
        <dbReference type="ARBA" id="ARBA00022801"/>
    </source>
</evidence>
<feature type="domain" description="Succinylglutamate desuccinylase/Aspartoacylase catalytic" evidence="5">
    <location>
        <begin position="27"/>
        <end position="132"/>
    </location>
</feature>
<protein>
    <submittedName>
        <fullName evidence="6">Deacylase</fullName>
    </submittedName>
</protein>
<keyword evidence="3" id="KW-0378">Hydrolase</keyword>
<dbReference type="SUPFAM" id="SSF53187">
    <property type="entry name" value="Zn-dependent exopeptidases"/>
    <property type="match status" value="1"/>
</dbReference>
<evidence type="ECO:0000313" key="7">
    <source>
        <dbReference type="Proteomes" id="UP000293142"/>
    </source>
</evidence>
<keyword evidence="2" id="KW-0479">Metal-binding</keyword>
<keyword evidence="4" id="KW-0862">Zinc</keyword>
<sequence length="237" mass="26650">MEISKRLLAKATKFQTPYYVIKGNLAGHTVMVTSGVHGKEIASIRAAKKLLRLLKKGELRIDKGTLILVPVVNRRAYKLRIRGVPDLNRTFPGKRKGKARHPLSAALFRLAEQEQPSWYVDLHEANGLSKINPKRLGQTLIANRKSKAIPAVKRTVKQMNRSISRKSRQFTVRLGSLPGSGRNAAHRLLKAKAVTVETCWSLPMKTRVGYQMEILHNLLAEADLLQRGAVSRVKRKR</sequence>
<dbReference type="RefSeq" id="WP_131018772.1">
    <property type="nucleotide sequence ID" value="NZ_SIRE01000043.1"/>
</dbReference>
<gene>
    <name evidence="6" type="ORF">EYB31_37630</name>
</gene>
<accession>A0A4Q9DEP1</accession>
<evidence type="ECO:0000256" key="2">
    <source>
        <dbReference type="ARBA" id="ARBA00022723"/>
    </source>
</evidence>
<evidence type="ECO:0000259" key="5">
    <source>
        <dbReference type="Pfam" id="PF24827"/>
    </source>
</evidence>
<dbReference type="AlphaFoldDB" id="A0A4Q9DEP1"/>
<dbReference type="InterPro" id="IPR055438">
    <property type="entry name" value="AstE_AspA_cat"/>
</dbReference>
<dbReference type="GO" id="GO:0016788">
    <property type="term" value="F:hydrolase activity, acting on ester bonds"/>
    <property type="evidence" value="ECO:0007669"/>
    <property type="project" value="InterPro"/>
</dbReference>
<keyword evidence="7" id="KW-1185">Reference proteome</keyword>
<name>A0A4Q9DEP1_9BACL</name>